<dbReference type="GO" id="GO:0046982">
    <property type="term" value="F:protein heterodimerization activity"/>
    <property type="evidence" value="ECO:0007669"/>
    <property type="project" value="InterPro"/>
</dbReference>
<evidence type="ECO:0000256" key="1">
    <source>
        <dbReference type="ARBA" id="ARBA00004123"/>
    </source>
</evidence>
<dbReference type="PANTHER" id="PTHR28598">
    <property type="entry name" value="STAGA COMPLEX 65 SUBUNIT GAMMA"/>
    <property type="match status" value="1"/>
</dbReference>
<dbReference type="GO" id="GO:0005634">
    <property type="term" value="C:nucleus"/>
    <property type="evidence" value="ECO:0007669"/>
    <property type="project" value="UniProtKB-SubCell"/>
</dbReference>
<feature type="region of interest" description="Disordered" evidence="5">
    <location>
        <begin position="465"/>
        <end position="538"/>
    </location>
</feature>
<evidence type="ECO:0000256" key="3">
    <source>
        <dbReference type="ARBA" id="ARBA00023163"/>
    </source>
</evidence>
<dbReference type="GO" id="GO:0003713">
    <property type="term" value="F:transcription coactivator activity"/>
    <property type="evidence" value="ECO:0007669"/>
    <property type="project" value="TreeGrafter"/>
</dbReference>
<dbReference type="SMART" id="SM00576">
    <property type="entry name" value="BTP"/>
    <property type="match status" value="1"/>
</dbReference>
<organism evidence="7 8">
    <name type="scientific">Pinctada imbricata</name>
    <name type="common">Atlantic pearl-oyster</name>
    <name type="synonym">Pinctada martensii</name>
    <dbReference type="NCBI Taxonomy" id="66713"/>
    <lineage>
        <taxon>Eukaryota</taxon>
        <taxon>Metazoa</taxon>
        <taxon>Spiralia</taxon>
        <taxon>Lophotrochozoa</taxon>
        <taxon>Mollusca</taxon>
        <taxon>Bivalvia</taxon>
        <taxon>Autobranchia</taxon>
        <taxon>Pteriomorphia</taxon>
        <taxon>Pterioida</taxon>
        <taxon>Pterioidea</taxon>
        <taxon>Pteriidae</taxon>
        <taxon>Pinctada</taxon>
    </lineage>
</organism>
<comment type="subcellular location">
    <subcellularLocation>
        <location evidence="1">Nucleus</location>
    </subcellularLocation>
</comment>
<keyword evidence="2" id="KW-0805">Transcription regulation</keyword>
<dbReference type="AlphaFoldDB" id="A0AA88Y7H3"/>
<dbReference type="PANTHER" id="PTHR28598:SF1">
    <property type="entry name" value="STAGA COMPLEX 65 SUBUNIT GAMMA"/>
    <property type="match status" value="1"/>
</dbReference>
<feature type="domain" description="Bromodomain associated" evidence="6">
    <location>
        <begin position="145"/>
        <end position="224"/>
    </location>
</feature>
<feature type="compositionally biased region" description="Basic and acidic residues" evidence="5">
    <location>
        <begin position="17"/>
        <end position="27"/>
    </location>
</feature>
<feature type="compositionally biased region" description="Polar residues" evidence="5">
    <location>
        <begin position="41"/>
        <end position="50"/>
    </location>
</feature>
<reference evidence="7" key="1">
    <citation type="submission" date="2019-08" db="EMBL/GenBank/DDBJ databases">
        <title>The improved chromosome-level genome for the pearl oyster Pinctada fucata martensii using PacBio sequencing and Hi-C.</title>
        <authorList>
            <person name="Zheng Z."/>
        </authorList>
    </citation>
    <scope>NUCLEOTIDE SEQUENCE</scope>
    <source>
        <strain evidence="7">ZZ-2019</strain>
        <tissue evidence="7">Adductor muscle</tissue>
    </source>
</reference>
<keyword evidence="3" id="KW-0804">Transcription</keyword>
<keyword evidence="4" id="KW-0539">Nucleus</keyword>
<dbReference type="Proteomes" id="UP001186944">
    <property type="component" value="Unassembled WGS sequence"/>
</dbReference>
<dbReference type="Pfam" id="PF07524">
    <property type="entry name" value="Bromo_TP"/>
    <property type="match status" value="1"/>
</dbReference>
<dbReference type="Gene3D" id="1.10.20.10">
    <property type="entry name" value="Histone, subunit A"/>
    <property type="match status" value="1"/>
</dbReference>
<feature type="compositionally biased region" description="Basic residues" evidence="5">
    <location>
        <begin position="529"/>
        <end position="538"/>
    </location>
</feature>
<comment type="caution">
    <text evidence="7">The sequence shown here is derived from an EMBL/GenBank/DDBJ whole genome shotgun (WGS) entry which is preliminary data.</text>
</comment>
<name>A0AA88Y7H3_PINIB</name>
<dbReference type="CDD" id="cd06847">
    <property type="entry name" value="HFD_SUPT7L"/>
    <property type="match status" value="1"/>
</dbReference>
<feature type="region of interest" description="Disordered" evidence="5">
    <location>
        <begin position="17"/>
        <end position="53"/>
    </location>
</feature>
<evidence type="ECO:0000313" key="8">
    <source>
        <dbReference type="Proteomes" id="UP001186944"/>
    </source>
</evidence>
<gene>
    <name evidence="7" type="ORF">FSP39_006377</name>
</gene>
<dbReference type="GO" id="GO:0000124">
    <property type="term" value="C:SAGA complex"/>
    <property type="evidence" value="ECO:0007669"/>
    <property type="project" value="InterPro"/>
</dbReference>
<evidence type="ECO:0000256" key="2">
    <source>
        <dbReference type="ARBA" id="ARBA00023015"/>
    </source>
</evidence>
<evidence type="ECO:0000259" key="6">
    <source>
        <dbReference type="SMART" id="SM00576"/>
    </source>
</evidence>
<protein>
    <recommendedName>
        <fullName evidence="6">Bromodomain associated domain-containing protein</fullName>
    </recommendedName>
</protein>
<accession>A0AA88Y7H3</accession>
<evidence type="ECO:0000256" key="4">
    <source>
        <dbReference type="ARBA" id="ARBA00023242"/>
    </source>
</evidence>
<evidence type="ECO:0000256" key="5">
    <source>
        <dbReference type="SAM" id="MobiDB-lite"/>
    </source>
</evidence>
<dbReference type="InterPro" id="IPR039460">
    <property type="entry name" value="SUPT7L/Spt7"/>
</dbReference>
<sequence>MMDIHALWGENEIVTESEKMKERREPIKLQPLDVEGPRLHQPSSRHQPPTNDLLPSEWFESDPVVLHTIKLLQHMKKLKQMIQTVQQQQESSTDPDTVYPAAPPIPEYKGPTIKHKVVSHLPYLVKDCDSNFVRGVGEIPPVIDETACRKLLKKSTAIICAHLGFDTCSEITMDTLSDVMHEYFQELCKHLRTAAHHALLTGCSGFPDIVEKTFHEMGIGSVTSLNEFYHTRVLNYKINMESTCQNLMSEYEKLIQPSLIKQQDPDNVPVIRIKEEPSSEIQFPVLDENDELNDAEQLLYCIFAGLGGFEITVEHESASGLTTEVESKWSKEGVKPEVAESSDIVEKTFHEMGIGSVTSLNEFYHTRVLNYKINMESTCQNLMSEYEKLIQPSLIKQQDPDNVPVIRIKEEPSSEIQFPVLDENDELNDAEQLLQLEGLGGFEITVEHESASGLTTEVESKWSKEGVKPEVAESSVSSTRVSTLDDFDDPGSTKERPPDTPAQLSEGDSINDPGSVTDIMSPPSISKPSKSKKRYSYM</sequence>
<proteinExistence type="predicted"/>
<evidence type="ECO:0000313" key="7">
    <source>
        <dbReference type="EMBL" id="KAK3099569.1"/>
    </source>
</evidence>
<feature type="compositionally biased region" description="Polar residues" evidence="5">
    <location>
        <begin position="502"/>
        <end position="514"/>
    </location>
</feature>
<dbReference type="InterPro" id="IPR009072">
    <property type="entry name" value="Histone-fold"/>
</dbReference>
<dbReference type="InterPro" id="IPR006565">
    <property type="entry name" value="BTP"/>
</dbReference>
<keyword evidence="8" id="KW-1185">Reference proteome</keyword>
<dbReference type="EMBL" id="VSWD01000006">
    <property type="protein sequence ID" value="KAK3099569.1"/>
    <property type="molecule type" value="Genomic_DNA"/>
</dbReference>